<feature type="non-terminal residue" evidence="2">
    <location>
        <position position="1"/>
    </location>
</feature>
<reference evidence="2" key="1">
    <citation type="journal article" date="2015" name="Nature">
        <title>Complex archaea that bridge the gap between prokaryotes and eukaryotes.</title>
        <authorList>
            <person name="Spang A."/>
            <person name="Saw J.H."/>
            <person name="Jorgensen S.L."/>
            <person name="Zaremba-Niedzwiedzka K."/>
            <person name="Martijn J."/>
            <person name="Lind A.E."/>
            <person name="van Eijk R."/>
            <person name="Schleper C."/>
            <person name="Guy L."/>
            <person name="Ettema T.J."/>
        </authorList>
    </citation>
    <scope>NUCLEOTIDE SEQUENCE</scope>
</reference>
<gene>
    <name evidence="2" type="ORF">LCGC14_3163410</name>
</gene>
<comment type="caution">
    <text evidence="2">The sequence shown here is derived from an EMBL/GenBank/DDBJ whole genome shotgun (WGS) entry which is preliminary data.</text>
</comment>
<keyword evidence="1" id="KW-0472">Membrane</keyword>
<evidence type="ECO:0000313" key="2">
    <source>
        <dbReference type="EMBL" id="KKK46619.1"/>
    </source>
</evidence>
<keyword evidence="1" id="KW-1133">Transmembrane helix</keyword>
<keyword evidence="1" id="KW-0812">Transmembrane</keyword>
<evidence type="ECO:0000256" key="1">
    <source>
        <dbReference type="SAM" id="Phobius"/>
    </source>
</evidence>
<accession>A0A0F8XXA6</accession>
<name>A0A0F8XXA6_9ZZZZ</name>
<dbReference type="EMBL" id="LAZR01069987">
    <property type="protein sequence ID" value="KKK46619.1"/>
    <property type="molecule type" value="Genomic_DNA"/>
</dbReference>
<dbReference type="AlphaFoldDB" id="A0A0F8XXA6"/>
<proteinExistence type="predicted"/>
<organism evidence="2">
    <name type="scientific">marine sediment metagenome</name>
    <dbReference type="NCBI Taxonomy" id="412755"/>
    <lineage>
        <taxon>unclassified sequences</taxon>
        <taxon>metagenomes</taxon>
        <taxon>ecological metagenomes</taxon>
    </lineage>
</organism>
<protein>
    <submittedName>
        <fullName evidence="2">Uncharacterized protein</fullName>
    </submittedName>
</protein>
<sequence length="52" mass="5903">EYPDQTSVMHSGPEQWGIHDGLHGVQMSRNEKLWLGLGVASIAAYFAWKKFK</sequence>
<feature type="transmembrane region" description="Helical" evidence="1">
    <location>
        <begin position="32"/>
        <end position="48"/>
    </location>
</feature>